<name>A0A1B7ISI4_9ENTR</name>
<dbReference type="PANTHER" id="PTHR43581:SF4">
    <property type="entry name" value="ATP_GTP PHOSPHATASE"/>
    <property type="match status" value="1"/>
</dbReference>
<dbReference type="Pfam" id="PF20469">
    <property type="entry name" value="OLD-like_TOPRIM"/>
    <property type="match status" value="1"/>
</dbReference>
<dbReference type="Gene3D" id="3.40.50.300">
    <property type="entry name" value="P-loop containing nucleotide triphosphate hydrolases"/>
    <property type="match status" value="1"/>
</dbReference>
<keyword evidence="5" id="KW-1185">Reference proteome</keyword>
<dbReference type="InterPro" id="IPR041685">
    <property type="entry name" value="AAA_GajA/Old/RecF-like"/>
</dbReference>
<gene>
    <name evidence="4" type="ORF">M975_1202</name>
</gene>
<dbReference type="InterPro" id="IPR003959">
    <property type="entry name" value="ATPase_AAA_core"/>
</dbReference>
<protein>
    <submittedName>
        <fullName evidence="4">Uncharacterized protein</fullName>
    </submittedName>
</protein>
<comment type="caution">
    <text evidence="4">The sequence shown here is derived from an EMBL/GenBank/DDBJ whole genome shotgun (WGS) entry which is preliminary data.</text>
</comment>
<sequence length="567" mass="64748">MYIDNVYLKGFRNYSDSFIKLNHSTLIIGSNDVGKTNLLYSLRILLDKSFSDLDIEPKNSDFHIDEKGNQCDSLEIIINFREIKEDAVLSKLAGYVSGDSQTFIKYKAQRTSLDYKLFIGHTQFDMVEISSRFYLKYLNLRYVNSQRDLAKYISTEKKHLLRLAQEMRNDEQVKKDEDTLSSLSDLLNSVNDKVKEISYVSSATKELNDELKKLSYNNEKISVMLDSGAIGVDQFIEKLELSSNTNGKKVMLGGDGFNNQILLALWKAKSVREHDIENEVVIYCVEEPESHLYPHQQRKLSEYLINKLPGQSLVTTHSPQIAVNYSPDSIIKICSSEGESYAASEGCSNCISEAWQGMGYRISILPAEAFFANVVFLVEGPSEMLFYQALAKECKIDLDFFNISILSVDGVQFEVYRKILDAFEIKWVARTDNDSSKVPRKNEWQYSGLNRALVLCGMNSLENELMEISQEQRVKKYFNYKNVLKQNNVFVSVNDLEGDISIELSEQLKEYVGVDDEEKAAEYLRGKKATRMQDFLKEYSHTLKTISTGELIAPLLTAVMLATEEMK</sequence>
<dbReference type="Pfam" id="PF13175">
    <property type="entry name" value="AAA_15"/>
    <property type="match status" value="1"/>
</dbReference>
<evidence type="ECO:0000259" key="3">
    <source>
        <dbReference type="Pfam" id="PF20469"/>
    </source>
</evidence>
<organism evidence="4 5">
    <name type="scientific">Buttiauxella brennerae ATCC 51605</name>
    <dbReference type="NCBI Taxonomy" id="1354251"/>
    <lineage>
        <taxon>Bacteria</taxon>
        <taxon>Pseudomonadati</taxon>
        <taxon>Pseudomonadota</taxon>
        <taxon>Gammaproteobacteria</taxon>
        <taxon>Enterobacterales</taxon>
        <taxon>Enterobacteriaceae</taxon>
        <taxon>Buttiauxella</taxon>
    </lineage>
</organism>
<dbReference type="OrthoDB" id="3322489at2"/>
<dbReference type="AlphaFoldDB" id="A0A1B7ISI4"/>
<feature type="domain" description="ATPase AAA-type core" evidence="2">
    <location>
        <begin position="261"/>
        <end position="321"/>
    </location>
</feature>
<dbReference type="RefSeq" id="WP_064557949.1">
    <property type="nucleotide sequence ID" value="NZ_LXER01000011.1"/>
</dbReference>
<dbReference type="InterPro" id="IPR027417">
    <property type="entry name" value="P-loop_NTPase"/>
</dbReference>
<feature type="domain" description="OLD protein-like TOPRIM" evidence="3">
    <location>
        <begin position="370"/>
        <end position="434"/>
    </location>
</feature>
<reference evidence="4 5" key="1">
    <citation type="submission" date="2016-04" db="EMBL/GenBank/DDBJ databases">
        <title>ATOL: Assembling a taxonomically balanced genome-scale reconstruction of the evolutionary history of the Enterobacteriaceae.</title>
        <authorList>
            <person name="Plunkett G.III."/>
            <person name="Neeno-Eckwall E.C."/>
            <person name="Glasner J.D."/>
            <person name="Perna N.T."/>
        </authorList>
    </citation>
    <scope>NUCLEOTIDE SEQUENCE [LARGE SCALE GENOMIC DNA]</scope>
    <source>
        <strain evidence="4 5">ATCC 51605</strain>
    </source>
</reference>
<dbReference type="CDD" id="cd01026">
    <property type="entry name" value="TOPRIM_OLD"/>
    <property type="match status" value="1"/>
</dbReference>
<dbReference type="InterPro" id="IPR034139">
    <property type="entry name" value="TOPRIM_OLD"/>
</dbReference>
<evidence type="ECO:0000259" key="1">
    <source>
        <dbReference type="Pfam" id="PF13175"/>
    </source>
</evidence>
<dbReference type="EMBL" id="LXER01000011">
    <property type="protein sequence ID" value="OAT32765.1"/>
    <property type="molecule type" value="Genomic_DNA"/>
</dbReference>
<proteinExistence type="predicted"/>
<dbReference type="SUPFAM" id="SSF52540">
    <property type="entry name" value="P-loop containing nucleoside triphosphate hydrolases"/>
    <property type="match status" value="1"/>
</dbReference>
<feature type="domain" description="Endonuclease GajA/Old nuclease/RecF-like AAA" evidence="1">
    <location>
        <begin position="1"/>
        <end position="185"/>
    </location>
</feature>
<evidence type="ECO:0000313" key="4">
    <source>
        <dbReference type="EMBL" id="OAT32765.1"/>
    </source>
</evidence>
<dbReference type="PANTHER" id="PTHR43581">
    <property type="entry name" value="ATP/GTP PHOSPHATASE"/>
    <property type="match status" value="1"/>
</dbReference>
<dbReference type="Proteomes" id="UP000078410">
    <property type="component" value="Unassembled WGS sequence"/>
</dbReference>
<evidence type="ECO:0000313" key="5">
    <source>
        <dbReference type="Proteomes" id="UP000078410"/>
    </source>
</evidence>
<evidence type="ECO:0000259" key="2">
    <source>
        <dbReference type="Pfam" id="PF13304"/>
    </source>
</evidence>
<accession>A0A1B7ISI4</accession>
<dbReference type="InterPro" id="IPR051396">
    <property type="entry name" value="Bact_Antivir_Def_Nuclease"/>
</dbReference>
<dbReference type="PATRIC" id="fig|1354251.4.peg.1232"/>
<dbReference type="Pfam" id="PF13304">
    <property type="entry name" value="AAA_21"/>
    <property type="match status" value="1"/>
</dbReference>